<dbReference type="GO" id="GO:0005832">
    <property type="term" value="C:chaperonin-containing T-complex"/>
    <property type="evidence" value="ECO:0007669"/>
    <property type="project" value="UniProtKB-ARBA"/>
</dbReference>
<dbReference type="GO" id="GO:0140662">
    <property type="term" value="F:ATP-dependent protein folding chaperone"/>
    <property type="evidence" value="ECO:0007669"/>
    <property type="project" value="InterPro"/>
</dbReference>
<proteinExistence type="inferred from homology"/>
<dbReference type="Gene3D" id="3.30.260.10">
    <property type="entry name" value="TCP-1-like chaperonin intermediate domain"/>
    <property type="match status" value="1"/>
</dbReference>
<evidence type="ECO:0000256" key="9">
    <source>
        <dbReference type="RuleBase" id="RU004187"/>
    </source>
</evidence>
<evidence type="ECO:0000256" key="7">
    <source>
        <dbReference type="ARBA" id="ARBA00039582"/>
    </source>
</evidence>
<dbReference type="FunFam" id="3.50.7.10:FF:000004">
    <property type="entry name" value="T-complex protein 1 subunit zeta"/>
    <property type="match status" value="1"/>
</dbReference>
<dbReference type="Gene3D" id="1.10.560.10">
    <property type="entry name" value="GroEL-like equatorial domain"/>
    <property type="match status" value="1"/>
</dbReference>
<dbReference type="SUPFAM" id="SSF52029">
    <property type="entry name" value="GroEL apical domain-like"/>
    <property type="match status" value="1"/>
</dbReference>
<dbReference type="PANTHER" id="PTHR11353">
    <property type="entry name" value="CHAPERONIN"/>
    <property type="match status" value="1"/>
</dbReference>
<dbReference type="InterPro" id="IPR012722">
    <property type="entry name" value="Chap_CCT_zeta"/>
</dbReference>
<dbReference type="SUPFAM" id="SSF54849">
    <property type="entry name" value="GroEL-intermediate domain like"/>
    <property type="match status" value="1"/>
</dbReference>
<dbReference type="SUPFAM" id="SSF48592">
    <property type="entry name" value="GroEL equatorial domain-like"/>
    <property type="match status" value="1"/>
</dbReference>
<evidence type="ECO:0000256" key="4">
    <source>
        <dbReference type="ARBA" id="ARBA00022741"/>
    </source>
</evidence>
<evidence type="ECO:0000256" key="1">
    <source>
        <dbReference type="ARBA" id="ARBA00004496"/>
    </source>
</evidence>
<evidence type="ECO:0000313" key="12">
    <source>
        <dbReference type="EMBL" id="KAJ4862138.1"/>
    </source>
</evidence>
<sequence>MLTPTVAYRYRWLYAIGNTPATNLARSIPHGQDASLLSLGCGDLRNVLYTSYVQRGLPDRKLDFTCCDIDENIIARNLVFLTMILADGEVIDSEALWDIYYHMYLDEQTVERLVRHVKSIIPMLESLDSFTTSPFGSVIKICDEDTLRDVRDSLQRILGAAEKDDRSKQATKLSTNLALSKGVIEEGSMILTGMRSAAPLALTSKFALPENFQHYWKTGVAMIQGKTARIPNPMLVGLLSDWELFHYGNDPLLSFHLATAFTDLPTNSPLKPDVDDEKHKIAAAARVQFFAWVQAFRNLKDSVCVRLVISDAFAFSHTLQYCDAAGEVSANWYRRLWDSKVLRLDKASYGRGGSAPIKFDAIDTSNLSDHFEVLNILVSTAPLLKATPWTTLFTEQLLDNRRSGKQSLDQVLHGPSSTVSLLLGLTPLHVWTNAKAESHVDEIFISAMGKAGGTTQTQFHVRLAWKREDQFGGYDMERPKLHMKVKDVGEILFQMYSEMFANEMDDGHRDPSGRRVLHSYPHFHRGSFTALLKVIQGRVKTDWDTVLSGLLKRIEEENNLHMAAEQIQDFRLQLSLNNLHTTTRIDDDKYDDVVATIPRQGPLSGWKHLSPMVAVTLVVPRDAFAKLFPQPKPAAPVPTLIGTLKSSGKSSMRRLDVFDDVHIVFGRASTTGDISSGDAIVSIEEDELCWSGTSPLVATFLVPIAALVEEPVTSLVGLELTTASSSTALMAIMLGMSSTVYEAALSDTTRVFVSKLMPGTTAHKVMSGGVKPLNDDVAKASSEGPMTLMAELASNKKAIEYLTAHLQISSKMGKKLLQNKAPIELQQGDPFTINIVFGKKELICPLRYPIPVTSIGSKTRIARTSGYIEVIAPLADPKQSKVLGDFVSPTVIAPRGLPVAVNMPHLNLDNLPIIDLKDKGRLSWLTTLTSLQFSVKERQLRDGVDTSGIAADVRVNFKESLFTMFMVSSGVQGSQTGLIFIKHPQKGGIQAVILVSALRLDGDTASVVLDAAIIPFSLKMLESEALRTFLYELDPMGGCTMIVNDEELALWKKTIPSLVERCRTWNHLPNCEYKKDGATVPLSFEHGEQWLCSCGNGHLPNDFVGLPFWEKAAKYAVRIAISPMYSVPFVEPVIDEKKLVVKESPDETEQCNTCGKTEQLDGLKLKKCKGYVCFIFVKVIHHVKRRDKSNPHHTAFDPDKAEKSTQPTTLIAGRCQAEGSLSKARYCHHGAHEIYNRSGELRAIKMSAAQLLNPKAESRRRGEALKVNISAGEGLQDVLKSNLGPRGTIKMLVDGAGQIKLTKDGNVLLREMQIQNPTAVMIARAATAQDDICGDGTTSVVLLVGELLKQADRYISEGLHPRIITDGFEIAKAEALKFLDSFKLAKEVDRELLLNVARTSLATKLNATLAAKLTPDIVDAVLAIYQAPAKPDLHMVEIMKMQHRTASDTQLIRGLALDHGARHPDMPKRLENCYILTMNVSLEYEKTEINSGFFYSSAEQRDKLVESERRFIDAKLKKIVELKKQVCGDDGTKSFAIINQKGIDPLSLDVLAKNGILALRRAKRRNMERLQLICGGIAQNSVDDLTPDVLGWAGLVYEQTLGEEKYTFVEEVKDPKSVTVLIKGPNQHTIAQVTDAVRDGLRSVYNMIVDKSVVPGAGAFQVACAAHLKSDAFSKTVKGKAKWGVEAFADALLIIPKTLAANAGHDVQDALAALQDEYAEGQTVGLNLETGEPMDPELEGVFDSFRVLRNCIASSSGIASNLLLCDELLKARQMGRAAGPGPGMDGPEEGM</sequence>
<dbReference type="GO" id="GO:0051082">
    <property type="term" value="F:unfolded protein binding"/>
    <property type="evidence" value="ECO:0007669"/>
    <property type="project" value="InterPro"/>
</dbReference>
<feature type="region of interest" description="Disordered" evidence="10">
    <location>
        <begin position="1187"/>
        <end position="1207"/>
    </location>
</feature>
<protein>
    <recommendedName>
        <fullName evidence="7">T-complex protein 1 subunit zeta</fullName>
    </recommendedName>
    <alternativeName>
        <fullName evidence="8">CCT-zeta</fullName>
    </alternativeName>
</protein>
<dbReference type="Pfam" id="PF00118">
    <property type="entry name" value="Cpn60_TCP1"/>
    <property type="match status" value="1"/>
</dbReference>
<evidence type="ECO:0000256" key="8">
    <source>
        <dbReference type="ARBA" id="ARBA00044261"/>
    </source>
</evidence>
<evidence type="ECO:0000313" key="13">
    <source>
        <dbReference type="Proteomes" id="UP001140511"/>
    </source>
</evidence>
<name>A0A9W9BLK6_9HYPO</name>
<dbReference type="PROSITE" id="PS00751">
    <property type="entry name" value="TCP1_2"/>
    <property type="match status" value="1"/>
</dbReference>
<evidence type="ECO:0000259" key="11">
    <source>
        <dbReference type="Pfam" id="PF14737"/>
    </source>
</evidence>
<dbReference type="InterPro" id="IPR027974">
    <property type="entry name" value="DUF4470"/>
</dbReference>
<dbReference type="Pfam" id="PF14737">
    <property type="entry name" value="DUF4470"/>
    <property type="match status" value="1"/>
</dbReference>
<feature type="domain" description="DUF4470" evidence="11">
    <location>
        <begin position="16"/>
        <end position="105"/>
    </location>
</feature>
<dbReference type="PRINTS" id="PR00304">
    <property type="entry name" value="TCOMPLEXTCP1"/>
</dbReference>
<keyword evidence="4 9" id="KW-0547">Nucleotide-binding</keyword>
<organism evidence="12 13">
    <name type="scientific">Trichoderma breve</name>
    <dbReference type="NCBI Taxonomy" id="2034170"/>
    <lineage>
        <taxon>Eukaryota</taxon>
        <taxon>Fungi</taxon>
        <taxon>Dikarya</taxon>
        <taxon>Ascomycota</taxon>
        <taxon>Pezizomycotina</taxon>
        <taxon>Sordariomycetes</taxon>
        <taxon>Hypocreomycetidae</taxon>
        <taxon>Hypocreales</taxon>
        <taxon>Hypocreaceae</taxon>
        <taxon>Trichoderma</taxon>
    </lineage>
</organism>
<keyword evidence="13" id="KW-1185">Reference proteome</keyword>
<dbReference type="FunFam" id="1.10.560.10:FF:000058">
    <property type="entry name" value="T-complex protein 1 subunit zeta"/>
    <property type="match status" value="1"/>
</dbReference>
<evidence type="ECO:0000256" key="6">
    <source>
        <dbReference type="ARBA" id="ARBA00023186"/>
    </source>
</evidence>
<dbReference type="EMBL" id="JAOPEN010000002">
    <property type="protein sequence ID" value="KAJ4862138.1"/>
    <property type="molecule type" value="Genomic_DNA"/>
</dbReference>
<dbReference type="GeneID" id="80864990"/>
<evidence type="ECO:0000256" key="5">
    <source>
        <dbReference type="ARBA" id="ARBA00022840"/>
    </source>
</evidence>
<dbReference type="Proteomes" id="UP001140511">
    <property type="component" value="Unassembled WGS sequence"/>
</dbReference>
<dbReference type="Gene3D" id="3.50.7.10">
    <property type="entry name" value="GroEL"/>
    <property type="match status" value="1"/>
</dbReference>
<comment type="subcellular location">
    <subcellularLocation>
        <location evidence="1">Cytoplasm</location>
    </subcellularLocation>
</comment>
<evidence type="ECO:0000256" key="10">
    <source>
        <dbReference type="SAM" id="MobiDB-lite"/>
    </source>
</evidence>
<dbReference type="GO" id="GO:0016887">
    <property type="term" value="F:ATP hydrolysis activity"/>
    <property type="evidence" value="ECO:0007669"/>
    <property type="project" value="InterPro"/>
</dbReference>
<dbReference type="RefSeq" id="XP_056031194.1">
    <property type="nucleotide sequence ID" value="XM_056170302.1"/>
</dbReference>
<dbReference type="NCBIfam" id="TIGR02347">
    <property type="entry name" value="chap_CCT_zeta"/>
    <property type="match status" value="1"/>
</dbReference>
<keyword evidence="6 9" id="KW-0143">Chaperone</keyword>
<dbReference type="CDD" id="cd03342">
    <property type="entry name" value="TCP1_zeta"/>
    <property type="match status" value="1"/>
</dbReference>
<evidence type="ECO:0000256" key="3">
    <source>
        <dbReference type="ARBA" id="ARBA00022490"/>
    </source>
</evidence>
<keyword evidence="3" id="KW-0963">Cytoplasm</keyword>
<comment type="similarity">
    <text evidence="2 9">Belongs to the TCP-1 chaperonin family.</text>
</comment>
<accession>A0A9W9BLK6</accession>
<feature type="compositionally biased region" description="Basic and acidic residues" evidence="10">
    <location>
        <begin position="1188"/>
        <end position="1203"/>
    </location>
</feature>
<dbReference type="InterPro" id="IPR027413">
    <property type="entry name" value="GROEL-like_equatorial_sf"/>
</dbReference>
<evidence type="ECO:0000256" key="2">
    <source>
        <dbReference type="ARBA" id="ARBA00008020"/>
    </source>
</evidence>
<dbReference type="InterPro" id="IPR017998">
    <property type="entry name" value="Chaperone_TCP-1"/>
</dbReference>
<dbReference type="InterPro" id="IPR002194">
    <property type="entry name" value="Chaperonin_TCP-1_CS"/>
</dbReference>
<comment type="caution">
    <text evidence="12">The sequence shown here is derived from an EMBL/GenBank/DDBJ whole genome shotgun (WGS) entry which is preliminary data.</text>
</comment>
<reference evidence="12" key="1">
    <citation type="submission" date="2022-09" db="EMBL/GenBank/DDBJ databases">
        <title>Chromosome-level assembly of Trichoderma breve T069, a fungus used in development of biopesticide product.</title>
        <authorList>
            <person name="Lin R."/>
            <person name="Liu T."/>
        </authorList>
    </citation>
    <scope>NUCLEOTIDE SEQUENCE</scope>
    <source>
        <strain evidence="12">T069</strain>
    </source>
</reference>
<dbReference type="InterPro" id="IPR027409">
    <property type="entry name" value="GroEL-like_apical_dom_sf"/>
</dbReference>
<dbReference type="InterPro" id="IPR002423">
    <property type="entry name" value="Cpn60/GroEL/TCP-1"/>
</dbReference>
<dbReference type="GO" id="GO:0005524">
    <property type="term" value="F:ATP binding"/>
    <property type="evidence" value="ECO:0007669"/>
    <property type="project" value="UniProtKB-KW"/>
</dbReference>
<gene>
    <name evidence="12" type="ORF">T069G_03092</name>
</gene>
<keyword evidence="5 9" id="KW-0067">ATP-binding</keyword>
<dbReference type="InterPro" id="IPR027410">
    <property type="entry name" value="TCP-1-like_intermed_sf"/>
</dbReference>
<dbReference type="PROSITE" id="PS00750">
    <property type="entry name" value="TCP1_1"/>
    <property type="match status" value="1"/>
</dbReference>